<sequence length="301" mass="33646">MYAKINGTRIFFDVEGMGWVPYGPILRKKPTCFVLHGGPGGDHTGYKPGLTPLSEIMQLVYIDNRGSGRSAEGPPESYSLENNVEDIEALRQYLGLDKIVLHGHSYGGMVAQTYALRYPQNVAGLLLLTTSPSHEFIEKAKRIVEEKGTPEMKAIAQVLWEGAFSSKEELTLFYELMAPLYSTTHNPTPSEEERKLAQDARKRSNRCYQALNEGFGGFLRTFDLRHQLPAVKAPTLVMGARHDWITPVEDSVEIAGLIPESELIIFEASSHSVIKDEHGPYIATVKDFVQRRIIEAVEQQV</sequence>
<comment type="caution">
    <text evidence="5">The sequence shown here is derived from an EMBL/GenBank/DDBJ whole genome shotgun (WGS) entry which is preliminary data.</text>
</comment>
<dbReference type="EMBL" id="BJON01000018">
    <property type="protein sequence ID" value="GED70771.1"/>
    <property type="molecule type" value="Genomic_DNA"/>
</dbReference>
<gene>
    <name evidence="5" type="ORF">ADS79_25980</name>
    <name evidence="4" type="ORF">BRE01_44730</name>
</gene>
<dbReference type="PANTHER" id="PTHR43433:SF5">
    <property type="entry name" value="AB HYDROLASE-1 DOMAIN-CONTAINING PROTEIN"/>
    <property type="match status" value="1"/>
</dbReference>
<keyword evidence="7" id="KW-1185">Reference proteome</keyword>
<dbReference type="STRING" id="54915.ADS79_25980"/>
<dbReference type="PATRIC" id="fig|54915.3.peg.4361"/>
<dbReference type="GO" id="GO:0006508">
    <property type="term" value="P:proteolysis"/>
    <property type="evidence" value="ECO:0007669"/>
    <property type="project" value="InterPro"/>
</dbReference>
<dbReference type="Proteomes" id="UP000319578">
    <property type="component" value="Unassembled WGS sequence"/>
</dbReference>
<dbReference type="RefSeq" id="WP_049741359.1">
    <property type="nucleotide sequence ID" value="NZ_BJON01000018.1"/>
</dbReference>
<evidence type="ECO:0000313" key="4">
    <source>
        <dbReference type="EMBL" id="GED70771.1"/>
    </source>
</evidence>
<keyword evidence="2 4" id="KW-0378">Hydrolase</keyword>
<dbReference type="InterPro" id="IPR050471">
    <property type="entry name" value="AB_hydrolase"/>
</dbReference>
<keyword evidence="5" id="KW-0645">Protease</keyword>
<dbReference type="PANTHER" id="PTHR43433">
    <property type="entry name" value="HYDROLASE, ALPHA/BETA FOLD FAMILY PROTEIN"/>
    <property type="match status" value="1"/>
</dbReference>
<dbReference type="Gene3D" id="3.40.50.1820">
    <property type="entry name" value="alpha/beta hydrolase"/>
    <property type="match status" value="1"/>
</dbReference>
<evidence type="ECO:0000313" key="7">
    <source>
        <dbReference type="Proteomes" id="UP000319578"/>
    </source>
</evidence>
<dbReference type="SUPFAM" id="SSF53474">
    <property type="entry name" value="alpha/beta-Hydrolases"/>
    <property type="match status" value="1"/>
</dbReference>
<dbReference type="Proteomes" id="UP000036834">
    <property type="component" value="Unassembled WGS sequence"/>
</dbReference>
<evidence type="ECO:0000256" key="1">
    <source>
        <dbReference type="ARBA" id="ARBA00010088"/>
    </source>
</evidence>
<evidence type="ECO:0000313" key="5">
    <source>
        <dbReference type="EMBL" id="KNB69354.1"/>
    </source>
</evidence>
<dbReference type="AlphaFoldDB" id="A0A0K9YKZ4"/>
<keyword evidence="5" id="KW-0031">Aminopeptidase</keyword>
<evidence type="ECO:0000313" key="6">
    <source>
        <dbReference type="Proteomes" id="UP000036834"/>
    </source>
</evidence>
<protein>
    <submittedName>
        <fullName evidence="4">Hydrolase</fullName>
    </submittedName>
    <submittedName>
        <fullName evidence="5">Prolyl aminopeptidase</fullName>
    </submittedName>
</protein>
<feature type="domain" description="AB hydrolase-1" evidence="3">
    <location>
        <begin position="34"/>
        <end position="276"/>
    </location>
</feature>
<reference evidence="6" key="1">
    <citation type="submission" date="2015-07" db="EMBL/GenBank/DDBJ databases">
        <title>Genome sequencing project for genomic taxonomy and phylogenomics of Bacillus-like bacteria.</title>
        <authorList>
            <person name="Liu B."/>
            <person name="Wang J."/>
            <person name="Zhu Y."/>
            <person name="Liu G."/>
            <person name="Chen Q."/>
            <person name="Chen Z."/>
            <person name="Lan J."/>
            <person name="Che J."/>
            <person name="Ge C."/>
            <person name="Shi H."/>
            <person name="Pan Z."/>
            <person name="Liu X."/>
        </authorList>
    </citation>
    <scope>NUCLEOTIDE SEQUENCE [LARGE SCALE GENOMIC DNA]</scope>
    <source>
        <strain evidence="6">DSM 9887</strain>
    </source>
</reference>
<dbReference type="InterPro" id="IPR029058">
    <property type="entry name" value="AB_hydrolase_fold"/>
</dbReference>
<evidence type="ECO:0000256" key="2">
    <source>
        <dbReference type="ARBA" id="ARBA00022801"/>
    </source>
</evidence>
<dbReference type="OrthoDB" id="53505at2"/>
<comment type="similarity">
    <text evidence="1">Belongs to the peptidase S33 family.</text>
</comment>
<name>A0A0K9YKZ4_9BACL</name>
<dbReference type="GO" id="GO:0004177">
    <property type="term" value="F:aminopeptidase activity"/>
    <property type="evidence" value="ECO:0007669"/>
    <property type="project" value="UniProtKB-KW"/>
</dbReference>
<accession>A0A0K9YKZ4</accession>
<organism evidence="5 6">
    <name type="scientific">Brevibacillus reuszeri</name>
    <dbReference type="NCBI Taxonomy" id="54915"/>
    <lineage>
        <taxon>Bacteria</taxon>
        <taxon>Bacillati</taxon>
        <taxon>Bacillota</taxon>
        <taxon>Bacilli</taxon>
        <taxon>Bacillales</taxon>
        <taxon>Paenibacillaceae</taxon>
        <taxon>Brevibacillus</taxon>
    </lineage>
</organism>
<reference evidence="4 7" key="3">
    <citation type="submission" date="2019-06" db="EMBL/GenBank/DDBJ databases">
        <title>Whole genome shotgun sequence of Brevibacillus reuszeri NBRC 15719.</title>
        <authorList>
            <person name="Hosoyama A."/>
            <person name="Uohara A."/>
            <person name="Ohji S."/>
            <person name="Ichikawa N."/>
        </authorList>
    </citation>
    <scope>NUCLEOTIDE SEQUENCE [LARGE SCALE GENOMIC DNA]</scope>
    <source>
        <strain evidence="4 7">NBRC 15719</strain>
    </source>
</reference>
<proteinExistence type="inferred from homology"/>
<dbReference type="EMBL" id="LGIQ01000011">
    <property type="protein sequence ID" value="KNB69354.1"/>
    <property type="molecule type" value="Genomic_DNA"/>
</dbReference>
<dbReference type="PRINTS" id="PR00793">
    <property type="entry name" value="PROAMNOPTASE"/>
</dbReference>
<evidence type="ECO:0000259" key="3">
    <source>
        <dbReference type="Pfam" id="PF00561"/>
    </source>
</evidence>
<reference evidence="5" key="2">
    <citation type="submission" date="2015-07" db="EMBL/GenBank/DDBJ databases">
        <title>MeaNS - Measles Nucleotide Surveillance Program.</title>
        <authorList>
            <person name="Tran T."/>
            <person name="Druce J."/>
        </authorList>
    </citation>
    <scope>NUCLEOTIDE SEQUENCE</scope>
    <source>
        <strain evidence="5">DSM 9887</strain>
    </source>
</reference>
<dbReference type="InterPro" id="IPR002410">
    <property type="entry name" value="Peptidase_S33"/>
</dbReference>
<dbReference type="Pfam" id="PF00561">
    <property type="entry name" value="Abhydrolase_1"/>
    <property type="match status" value="1"/>
</dbReference>
<dbReference type="InterPro" id="IPR000073">
    <property type="entry name" value="AB_hydrolase_1"/>
</dbReference>